<feature type="non-terminal residue" evidence="11">
    <location>
        <position position="180"/>
    </location>
</feature>
<dbReference type="InterPro" id="IPR011527">
    <property type="entry name" value="ABC1_TM_dom"/>
</dbReference>
<dbReference type="Gene3D" id="1.20.1560.10">
    <property type="entry name" value="ABC transporter type 1, transmembrane domain"/>
    <property type="match status" value="1"/>
</dbReference>
<evidence type="ECO:0000313" key="11">
    <source>
        <dbReference type="EMBL" id="GFS27776.1"/>
    </source>
</evidence>
<dbReference type="SUPFAM" id="SSF90123">
    <property type="entry name" value="ABC transporter transmembrane region"/>
    <property type="match status" value="1"/>
</dbReference>
<evidence type="ECO:0000256" key="8">
    <source>
        <dbReference type="ARBA" id="ARBA00023136"/>
    </source>
</evidence>
<feature type="transmembrane region" description="Helical" evidence="9">
    <location>
        <begin position="72"/>
        <end position="92"/>
    </location>
</feature>
<keyword evidence="3" id="KW-0813">Transport</keyword>
<evidence type="ECO:0000256" key="5">
    <source>
        <dbReference type="ARBA" id="ARBA00022741"/>
    </source>
</evidence>
<reference evidence="11 12" key="1">
    <citation type="journal article" date="2021" name="Elife">
        <title>Chloroplast acquisition without the gene transfer in kleptoplastic sea slugs, Plakobranchus ocellatus.</title>
        <authorList>
            <person name="Maeda T."/>
            <person name="Takahashi S."/>
            <person name="Yoshida T."/>
            <person name="Shimamura S."/>
            <person name="Takaki Y."/>
            <person name="Nagai Y."/>
            <person name="Toyoda A."/>
            <person name="Suzuki Y."/>
            <person name="Arimoto A."/>
            <person name="Ishii H."/>
            <person name="Satoh N."/>
            <person name="Nishiyama T."/>
            <person name="Hasebe M."/>
            <person name="Maruyama T."/>
            <person name="Minagawa J."/>
            <person name="Obokata J."/>
            <person name="Shigenobu S."/>
        </authorList>
    </citation>
    <scope>NUCLEOTIDE SEQUENCE [LARGE SCALE GENOMIC DNA]</scope>
</reference>
<dbReference type="AlphaFoldDB" id="A0AAV4K2F8"/>
<comment type="caution">
    <text evidence="11">The sequence shown here is derived from an EMBL/GenBank/DDBJ whole genome shotgun (WGS) entry which is preliminary data.</text>
</comment>
<protein>
    <submittedName>
        <fullName evidence="11">Cystic fibrosis transmembrane conductance regulator</fullName>
    </submittedName>
</protein>
<evidence type="ECO:0000259" key="10">
    <source>
        <dbReference type="PROSITE" id="PS50929"/>
    </source>
</evidence>
<feature type="domain" description="ABC transmembrane type-1" evidence="10">
    <location>
        <begin position="73"/>
        <end position="180"/>
    </location>
</feature>
<dbReference type="InterPro" id="IPR036640">
    <property type="entry name" value="ABC1_TM_sf"/>
</dbReference>
<keyword evidence="4 9" id="KW-0812">Transmembrane</keyword>
<proteinExistence type="inferred from homology"/>
<evidence type="ECO:0000313" key="12">
    <source>
        <dbReference type="Proteomes" id="UP000762676"/>
    </source>
</evidence>
<evidence type="ECO:0000256" key="9">
    <source>
        <dbReference type="SAM" id="Phobius"/>
    </source>
</evidence>
<organism evidence="11 12">
    <name type="scientific">Elysia marginata</name>
    <dbReference type="NCBI Taxonomy" id="1093978"/>
    <lineage>
        <taxon>Eukaryota</taxon>
        <taxon>Metazoa</taxon>
        <taxon>Spiralia</taxon>
        <taxon>Lophotrochozoa</taxon>
        <taxon>Mollusca</taxon>
        <taxon>Gastropoda</taxon>
        <taxon>Heterobranchia</taxon>
        <taxon>Euthyneura</taxon>
        <taxon>Panpulmonata</taxon>
        <taxon>Sacoglossa</taxon>
        <taxon>Placobranchoidea</taxon>
        <taxon>Plakobranchidae</taxon>
        <taxon>Elysia</taxon>
    </lineage>
</organism>
<name>A0AAV4K2F8_9GAST</name>
<evidence type="ECO:0000256" key="6">
    <source>
        <dbReference type="ARBA" id="ARBA00022840"/>
    </source>
</evidence>
<keyword evidence="8 9" id="KW-0472">Membrane</keyword>
<keyword evidence="7 9" id="KW-1133">Transmembrane helix</keyword>
<dbReference type="InterPro" id="IPR050173">
    <property type="entry name" value="ABC_transporter_C-like"/>
</dbReference>
<dbReference type="Pfam" id="PF00664">
    <property type="entry name" value="ABC_membrane"/>
    <property type="match status" value="1"/>
</dbReference>
<dbReference type="GO" id="GO:0016020">
    <property type="term" value="C:membrane"/>
    <property type="evidence" value="ECO:0007669"/>
    <property type="project" value="UniProtKB-SubCell"/>
</dbReference>
<evidence type="ECO:0000256" key="7">
    <source>
        <dbReference type="ARBA" id="ARBA00022989"/>
    </source>
</evidence>
<gene>
    <name evidence="11" type="ORF">ElyMa_005303100</name>
</gene>
<dbReference type="PANTHER" id="PTHR24223">
    <property type="entry name" value="ATP-BINDING CASSETTE SUB-FAMILY C"/>
    <property type="match status" value="1"/>
</dbReference>
<dbReference type="EMBL" id="BMAT01010563">
    <property type="protein sequence ID" value="GFS27776.1"/>
    <property type="molecule type" value="Genomic_DNA"/>
</dbReference>
<keyword evidence="6" id="KW-0067">ATP-binding</keyword>
<evidence type="ECO:0000256" key="4">
    <source>
        <dbReference type="ARBA" id="ARBA00022692"/>
    </source>
</evidence>
<dbReference type="PANTHER" id="PTHR24223:SF456">
    <property type="entry name" value="MULTIDRUG RESISTANCE-ASSOCIATED PROTEIN LETHAL(2)03659"/>
    <property type="match status" value="1"/>
</dbReference>
<evidence type="ECO:0000256" key="2">
    <source>
        <dbReference type="ARBA" id="ARBA00009726"/>
    </source>
</evidence>
<feature type="transmembrane region" description="Helical" evidence="9">
    <location>
        <begin position="112"/>
        <end position="134"/>
    </location>
</feature>
<dbReference type="GO" id="GO:0005524">
    <property type="term" value="F:ATP binding"/>
    <property type="evidence" value="ECO:0007669"/>
    <property type="project" value="UniProtKB-KW"/>
</dbReference>
<keyword evidence="12" id="KW-1185">Reference proteome</keyword>
<comment type="subcellular location">
    <subcellularLocation>
        <location evidence="1">Membrane</location>
        <topology evidence="1">Multi-pass membrane protein</topology>
    </subcellularLocation>
</comment>
<dbReference type="GO" id="GO:0140359">
    <property type="term" value="F:ABC-type transporter activity"/>
    <property type="evidence" value="ECO:0007669"/>
    <property type="project" value="InterPro"/>
</dbReference>
<dbReference type="Proteomes" id="UP000762676">
    <property type="component" value="Unassembled WGS sequence"/>
</dbReference>
<comment type="similarity">
    <text evidence="2">Belongs to the ABC transporter superfamily. ABCC family. Conjugate transporter (TC 3.A.1.208) subfamily.</text>
</comment>
<accession>A0AAV4K2F8</accession>
<feature type="transmembrane region" description="Helical" evidence="9">
    <location>
        <begin position="6"/>
        <end position="28"/>
    </location>
</feature>
<evidence type="ECO:0000256" key="3">
    <source>
        <dbReference type="ARBA" id="ARBA00022448"/>
    </source>
</evidence>
<evidence type="ECO:0000256" key="1">
    <source>
        <dbReference type="ARBA" id="ARBA00004141"/>
    </source>
</evidence>
<sequence length="180" mass="19978">MEVVVVVMEVVVVVVVAVVVVVVTVVAFRPNNRSHEKVPIFHSAWNKERERLSRGKQASLLRALFRAYGARFLLLGLFPLVDGFVKLGQPILLATFLDYFTLNSTTSSTEAWLYATGVVLCAVMLAITLHTYYFGASRIGMRIRVGLCSLMYGKCLRLNNKSFNESSVGQIVNLMSNDVS</sequence>
<dbReference type="PROSITE" id="PS50929">
    <property type="entry name" value="ABC_TM1F"/>
    <property type="match status" value="1"/>
</dbReference>
<keyword evidence="5" id="KW-0547">Nucleotide-binding</keyword>